<evidence type="ECO:0000313" key="3">
    <source>
        <dbReference type="EMBL" id="KAK9778647.1"/>
    </source>
</evidence>
<evidence type="ECO:0000313" key="4">
    <source>
        <dbReference type="Proteomes" id="UP001465668"/>
    </source>
</evidence>
<reference evidence="3 4" key="1">
    <citation type="submission" date="2024-02" db="EMBL/GenBank/DDBJ databases">
        <title>First draft genome assembly of two strains of Seiridium cardinale.</title>
        <authorList>
            <person name="Emiliani G."/>
            <person name="Scali E."/>
        </authorList>
    </citation>
    <scope>NUCLEOTIDE SEQUENCE [LARGE SCALE GENOMIC DNA]</scope>
    <source>
        <strain evidence="3 4">BM-138-000479</strain>
    </source>
</reference>
<protein>
    <recommendedName>
        <fullName evidence="2">CAP N-terminal domain-containing protein</fullName>
    </recommendedName>
</protein>
<evidence type="ECO:0000256" key="1">
    <source>
        <dbReference type="ARBA" id="ARBA00023604"/>
    </source>
</evidence>
<dbReference type="SUPFAM" id="SSF101278">
    <property type="entry name" value="N-terminal domain of adenylylcyclase associated protein, CAP"/>
    <property type="match status" value="1"/>
</dbReference>
<dbReference type="Proteomes" id="UP001465668">
    <property type="component" value="Unassembled WGS sequence"/>
</dbReference>
<accession>A0ABR2XY12</accession>
<comment type="caution">
    <text evidence="3">The sequence shown here is derived from an EMBL/GenBank/DDBJ whole genome shotgun (WGS) entry which is preliminary data.</text>
</comment>
<sequence>MEHYPQADNEHDIRQERSVLTQPWREWWPEDKQTREACSKYEKPWNHWIFNHSLPFEKPWVDWPMTVTPDYNPITGNYSSIHDESYIQETLQKQGPDPRLDPTVPRTTSFLLFFANHPDHPQEKPYVSKIPPPSNTGRSQLNFGGQYHQVMLTDISGHEKKFTLDIDGFEYVPGAYQGSTDNFDVPTYIESMSTWLKEYLGGSEVFVFDYTMRHEQSRIQNLKGFSDVARRVHCDQTPRSSIGRIKLHMGSRADELLKGRCRMINIWRPLVPVVKTYPLAACSYKTTVPESLVAVDVVFPHFAEEAFEILPSAEARWYFRSDMTWRDVALLKVFDNKVEDNVAYMRDARLPPSTGDSPEPLPKSVEAFDNFLEESVGRYVRLSNELGGAVARQAVGVLAGFKEQRRILLIASKTAKPDASGWHNLTRQMSYVAAAVVAIQEASRGDSLHRHLSCVADGIPMLSWIEVELRAFKRVDKFLGHAQYFGNKLLTQYKEK</sequence>
<proteinExistence type="inferred from homology"/>
<keyword evidence="4" id="KW-1185">Reference proteome</keyword>
<name>A0ABR2XY12_9PEZI</name>
<dbReference type="InterPro" id="IPR036222">
    <property type="entry name" value="CAP_N_sf"/>
</dbReference>
<evidence type="ECO:0000259" key="2">
    <source>
        <dbReference type="Pfam" id="PF21938"/>
    </source>
</evidence>
<dbReference type="InterPro" id="IPR044053">
    <property type="entry name" value="AsaB-like"/>
</dbReference>
<dbReference type="NCBIfam" id="NF041278">
    <property type="entry name" value="CmcJ_NvfI_EfuI"/>
    <property type="match status" value="1"/>
</dbReference>
<gene>
    <name evidence="3" type="ORF">SCAR479_04669</name>
</gene>
<dbReference type="Gene3D" id="1.25.40.330">
    <property type="entry name" value="Adenylate cyclase-associated CAP, N-terminal domain"/>
    <property type="match status" value="1"/>
</dbReference>
<dbReference type="EMBL" id="JARVKM010000015">
    <property type="protein sequence ID" value="KAK9778647.1"/>
    <property type="molecule type" value="Genomic_DNA"/>
</dbReference>
<dbReference type="Pfam" id="PF21938">
    <property type="entry name" value="CAP_N"/>
    <property type="match status" value="1"/>
</dbReference>
<dbReference type="PANTHER" id="PTHR34598">
    <property type="entry name" value="BLL6449 PROTEIN"/>
    <property type="match status" value="1"/>
</dbReference>
<organism evidence="3 4">
    <name type="scientific">Seiridium cardinale</name>
    <dbReference type="NCBI Taxonomy" id="138064"/>
    <lineage>
        <taxon>Eukaryota</taxon>
        <taxon>Fungi</taxon>
        <taxon>Dikarya</taxon>
        <taxon>Ascomycota</taxon>
        <taxon>Pezizomycotina</taxon>
        <taxon>Sordariomycetes</taxon>
        <taxon>Xylariomycetidae</taxon>
        <taxon>Amphisphaeriales</taxon>
        <taxon>Sporocadaceae</taxon>
        <taxon>Seiridium</taxon>
    </lineage>
</organism>
<feature type="domain" description="CAP N-terminal" evidence="2">
    <location>
        <begin position="368"/>
        <end position="496"/>
    </location>
</feature>
<comment type="similarity">
    <text evidence="1">Belongs to the asaB hydroxylase/desaturase family.</text>
</comment>
<dbReference type="PANTHER" id="PTHR34598:SF3">
    <property type="entry name" value="OXIDOREDUCTASE AN1597"/>
    <property type="match status" value="1"/>
</dbReference>
<dbReference type="InterPro" id="IPR053950">
    <property type="entry name" value="CAP_N"/>
</dbReference>